<reference evidence="6" key="1">
    <citation type="submission" date="2020-11" db="EMBL/GenBank/DDBJ databases">
        <title>Nocardioides sp. nov., isolated from Soil of Cynanchum wilfordii Hemsley rhizosphere.</title>
        <authorList>
            <person name="Lee J.-S."/>
            <person name="Suh M.K."/>
            <person name="Kim J.-S."/>
        </authorList>
    </citation>
    <scope>NUCLEOTIDE SEQUENCE</scope>
    <source>
        <strain evidence="6">KCTC 19275</strain>
    </source>
</reference>
<dbReference type="AlphaFoldDB" id="A0A930YHD6"/>
<comment type="caution">
    <text evidence="6">The sequence shown here is derived from an EMBL/GenBank/DDBJ whole genome shotgun (WGS) entry which is preliminary data.</text>
</comment>
<sequence length="250" mass="27042">MPTALVTGATAGIGLEFARQLAARGDDLVLVARDTERLEALAADLRTVHGVDVEVLSADLVDRAQLATVEQRLASAERPVDLLVNNAGFGLKRRFGDNDVEEEQAMLDVLVVAVMRLSHAALRAMSARGRGGIINVSSVAAFLPRGSYSAAKAYVNSFGAWAANEYRSKGVTVTTLCPGFTKTEFHERMDVRRGSGFLWLDADFLVSEALKDFDKGKSLSVPGAQYKVITTATRLVPTRISQRFQSLGRK</sequence>
<dbReference type="PRINTS" id="PR00080">
    <property type="entry name" value="SDRFAMILY"/>
</dbReference>
<organism evidence="6 7">
    <name type="scientific">Nocardioides islandensis</name>
    <dbReference type="NCBI Taxonomy" id="433663"/>
    <lineage>
        <taxon>Bacteria</taxon>
        <taxon>Bacillati</taxon>
        <taxon>Actinomycetota</taxon>
        <taxon>Actinomycetes</taxon>
        <taxon>Propionibacteriales</taxon>
        <taxon>Nocardioidaceae</taxon>
        <taxon>Nocardioides</taxon>
    </lineage>
</organism>
<gene>
    <name evidence="6" type="ORF">ISU07_07070</name>
</gene>
<dbReference type="Gene3D" id="3.40.50.720">
    <property type="entry name" value="NAD(P)-binding Rossmann-like Domain"/>
    <property type="match status" value="1"/>
</dbReference>
<dbReference type="CDD" id="cd05233">
    <property type="entry name" value="SDR_c"/>
    <property type="match status" value="1"/>
</dbReference>
<dbReference type="InterPro" id="IPR036291">
    <property type="entry name" value="NAD(P)-bd_dom_sf"/>
</dbReference>
<dbReference type="Proteomes" id="UP000640489">
    <property type="component" value="Unassembled WGS sequence"/>
</dbReference>
<dbReference type="SUPFAM" id="SSF51735">
    <property type="entry name" value="NAD(P)-binding Rossmann-fold domains"/>
    <property type="match status" value="1"/>
</dbReference>
<evidence type="ECO:0000256" key="1">
    <source>
        <dbReference type="ARBA" id="ARBA00004240"/>
    </source>
</evidence>
<keyword evidence="7" id="KW-1185">Reference proteome</keyword>
<proteinExistence type="inferred from homology"/>
<dbReference type="InterPro" id="IPR020904">
    <property type="entry name" value="Sc_DH/Rdtase_CS"/>
</dbReference>
<keyword evidence="3" id="KW-0560">Oxidoreductase</keyword>
<dbReference type="EMBL" id="JADKPN010000002">
    <property type="protein sequence ID" value="MBF4762884.1"/>
    <property type="molecule type" value="Genomic_DNA"/>
</dbReference>
<evidence type="ECO:0000256" key="2">
    <source>
        <dbReference type="ARBA" id="ARBA00006484"/>
    </source>
</evidence>
<dbReference type="InterPro" id="IPR051019">
    <property type="entry name" value="VLCFA-Steroid_DH"/>
</dbReference>
<dbReference type="Pfam" id="PF00106">
    <property type="entry name" value="adh_short"/>
    <property type="match status" value="1"/>
</dbReference>
<dbReference type="PANTHER" id="PTHR43899:SF13">
    <property type="entry name" value="RH59310P"/>
    <property type="match status" value="1"/>
</dbReference>
<comment type="subcellular location">
    <subcellularLocation>
        <location evidence="1">Endoplasmic reticulum</location>
    </subcellularLocation>
</comment>
<dbReference type="PRINTS" id="PR00081">
    <property type="entry name" value="GDHRDH"/>
</dbReference>
<evidence type="ECO:0000256" key="3">
    <source>
        <dbReference type="ARBA" id="ARBA00023002"/>
    </source>
</evidence>
<accession>A0A930YHD6</accession>
<dbReference type="PIRSF" id="PIRSF000126">
    <property type="entry name" value="11-beta-HSD1"/>
    <property type="match status" value="1"/>
</dbReference>
<feature type="domain" description="Ketoreductase" evidence="5">
    <location>
        <begin position="2"/>
        <end position="180"/>
    </location>
</feature>
<dbReference type="GO" id="GO:0016491">
    <property type="term" value="F:oxidoreductase activity"/>
    <property type="evidence" value="ECO:0007669"/>
    <property type="project" value="UniProtKB-KW"/>
</dbReference>
<dbReference type="PROSITE" id="PS00061">
    <property type="entry name" value="ADH_SHORT"/>
    <property type="match status" value="1"/>
</dbReference>
<dbReference type="RefSeq" id="WP_194706048.1">
    <property type="nucleotide sequence ID" value="NZ_JADKPN010000002.1"/>
</dbReference>
<dbReference type="InterPro" id="IPR057326">
    <property type="entry name" value="KR_dom"/>
</dbReference>
<comment type="similarity">
    <text evidence="2 4">Belongs to the short-chain dehydrogenases/reductases (SDR) family.</text>
</comment>
<dbReference type="SMART" id="SM00822">
    <property type="entry name" value="PKS_KR"/>
    <property type="match status" value="1"/>
</dbReference>
<evidence type="ECO:0000313" key="7">
    <source>
        <dbReference type="Proteomes" id="UP000640489"/>
    </source>
</evidence>
<protein>
    <submittedName>
        <fullName evidence="6">SDR family oxidoreductase</fullName>
    </submittedName>
</protein>
<dbReference type="PANTHER" id="PTHR43899">
    <property type="entry name" value="RH59310P"/>
    <property type="match status" value="1"/>
</dbReference>
<evidence type="ECO:0000256" key="4">
    <source>
        <dbReference type="RuleBase" id="RU000363"/>
    </source>
</evidence>
<dbReference type="InterPro" id="IPR002347">
    <property type="entry name" value="SDR_fam"/>
</dbReference>
<evidence type="ECO:0000259" key="5">
    <source>
        <dbReference type="SMART" id="SM00822"/>
    </source>
</evidence>
<evidence type="ECO:0000313" key="6">
    <source>
        <dbReference type="EMBL" id="MBF4762884.1"/>
    </source>
</evidence>
<name>A0A930YHD6_9ACTN</name>